<gene>
    <name evidence="7" type="ORF">CAP_5811</name>
</gene>
<dbReference type="PANTHER" id="PTHR43273">
    <property type="entry name" value="ANAEROBIC SULFATASE-MATURATING ENZYME HOMOLOG ASLB-RELATED"/>
    <property type="match status" value="1"/>
</dbReference>
<dbReference type="GO" id="GO:0051536">
    <property type="term" value="F:iron-sulfur cluster binding"/>
    <property type="evidence" value="ECO:0007669"/>
    <property type="project" value="UniProtKB-KW"/>
</dbReference>
<dbReference type="Pfam" id="PF04055">
    <property type="entry name" value="Radical_SAM"/>
    <property type="match status" value="1"/>
</dbReference>
<dbReference type="InterPro" id="IPR007197">
    <property type="entry name" value="rSAM"/>
</dbReference>
<dbReference type="SFLD" id="SFLDG01072">
    <property type="entry name" value="dehydrogenase_like"/>
    <property type="match status" value="1"/>
</dbReference>
<dbReference type="OrthoDB" id="9782387at2"/>
<keyword evidence="5" id="KW-0411">Iron-sulfur</keyword>
<dbReference type="EMBL" id="ASRX01000005">
    <property type="protein sequence ID" value="EYF08051.1"/>
    <property type="molecule type" value="Genomic_DNA"/>
</dbReference>
<dbReference type="InterPro" id="IPR023867">
    <property type="entry name" value="Sulphatase_maturase_rSAM"/>
</dbReference>
<dbReference type="eggNOG" id="COG0641">
    <property type="taxonomic scope" value="Bacteria"/>
</dbReference>
<dbReference type="RefSeq" id="WP_052374046.1">
    <property type="nucleotide sequence ID" value="NZ_ASRX01000005.1"/>
</dbReference>
<dbReference type="CDD" id="cd01335">
    <property type="entry name" value="Radical_SAM"/>
    <property type="match status" value="1"/>
</dbReference>
<keyword evidence="3" id="KW-0479">Metal-binding</keyword>
<evidence type="ECO:0000256" key="4">
    <source>
        <dbReference type="ARBA" id="ARBA00023004"/>
    </source>
</evidence>
<comment type="cofactor">
    <cofactor evidence="1">
        <name>[4Fe-4S] cluster</name>
        <dbReference type="ChEBI" id="CHEBI:49883"/>
    </cofactor>
</comment>
<name>A0A017THK7_9BACT</name>
<evidence type="ECO:0000256" key="1">
    <source>
        <dbReference type="ARBA" id="ARBA00001966"/>
    </source>
</evidence>
<accession>A0A017THK7</accession>
<organism evidence="7 8">
    <name type="scientific">Chondromyces apiculatus DSM 436</name>
    <dbReference type="NCBI Taxonomy" id="1192034"/>
    <lineage>
        <taxon>Bacteria</taxon>
        <taxon>Pseudomonadati</taxon>
        <taxon>Myxococcota</taxon>
        <taxon>Polyangia</taxon>
        <taxon>Polyangiales</taxon>
        <taxon>Polyangiaceae</taxon>
        <taxon>Chondromyces</taxon>
    </lineage>
</organism>
<evidence type="ECO:0000256" key="2">
    <source>
        <dbReference type="ARBA" id="ARBA00022691"/>
    </source>
</evidence>
<dbReference type="GO" id="GO:0016491">
    <property type="term" value="F:oxidoreductase activity"/>
    <property type="evidence" value="ECO:0007669"/>
    <property type="project" value="InterPro"/>
</dbReference>
<dbReference type="AlphaFoldDB" id="A0A017THK7"/>
<evidence type="ECO:0000259" key="6">
    <source>
        <dbReference type="Pfam" id="PF04055"/>
    </source>
</evidence>
<dbReference type="InterPro" id="IPR013785">
    <property type="entry name" value="Aldolase_TIM"/>
</dbReference>
<evidence type="ECO:0000256" key="3">
    <source>
        <dbReference type="ARBA" id="ARBA00022723"/>
    </source>
</evidence>
<dbReference type="SFLD" id="SFLDG01386">
    <property type="entry name" value="main_SPASM_domain-containing"/>
    <property type="match status" value="1"/>
</dbReference>
<protein>
    <submittedName>
        <fullName evidence="7">Arylsulfatase regulator (Fe-S oxidoreductase)</fullName>
    </submittedName>
</protein>
<dbReference type="SUPFAM" id="SSF102114">
    <property type="entry name" value="Radical SAM enzymes"/>
    <property type="match status" value="1"/>
</dbReference>
<dbReference type="Proteomes" id="UP000019678">
    <property type="component" value="Unassembled WGS sequence"/>
</dbReference>
<dbReference type="PANTHER" id="PTHR43273:SF2">
    <property type="entry name" value="RADICAL SAM CORE DOMAIN-CONTAINING PROTEIN"/>
    <property type="match status" value="1"/>
</dbReference>
<proteinExistence type="predicted"/>
<keyword evidence="2" id="KW-0949">S-adenosyl-L-methionine</keyword>
<evidence type="ECO:0000313" key="8">
    <source>
        <dbReference type="Proteomes" id="UP000019678"/>
    </source>
</evidence>
<keyword evidence="4" id="KW-0408">Iron</keyword>
<sequence>MAETPARTVHYIVKVSKFCNLRCRYCYEMPELGNRDAMSLDQLDRMYTHIAAYYGAQEERSRIVLVWHGGEPLIQEPELYWETFARQKKIFAGREHLQVENVVQTNLTVLDEERIRLLRDGFDGVGVSIDLFGGLRVNLAGKDSQARVLANMDRLREAGVQFGGISVLTRRNLHQVKKIFRFYEKMGMSFRLLPLFPGAFEDQHADFSITADEVLKAFCTLADLWMESDKALNIVPLSGHIQAAVRHLRGHTLPTFYNRREWETAIMVNTNGDAFGYPEAYDAAYRYGNIFTTPVDALLASESRERSVKASEMRMALSCARCPYFGSCSGYYMAEDNHQYVGPEAQGIAMCVVEKQLVRHIEERLKGSGLFTGAGRGAPAVTALERLDAAPQENLSLSVPA</sequence>
<dbReference type="STRING" id="1192034.CAP_5811"/>
<dbReference type="GO" id="GO:0046872">
    <property type="term" value="F:metal ion binding"/>
    <property type="evidence" value="ECO:0007669"/>
    <property type="project" value="UniProtKB-KW"/>
</dbReference>
<reference evidence="7 8" key="1">
    <citation type="submission" date="2013-05" db="EMBL/GenBank/DDBJ databases">
        <title>Genome assembly of Chondromyces apiculatus DSM 436.</title>
        <authorList>
            <person name="Sharma G."/>
            <person name="Khatri I."/>
            <person name="Kaur C."/>
            <person name="Mayilraj S."/>
            <person name="Subramanian S."/>
        </authorList>
    </citation>
    <scope>NUCLEOTIDE SEQUENCE [LARGE SCALE GENOMIC DNA]</scope>
    <source>
        <strain evidence="7 8">DSM 436</strain>
    </source>
</reference>
<evidence type="ECO:0000256" key="5">
    <source>
        <dbReference type="ARBA" id="ARBA00023014"/>
    </source>
</evidence>
<feature type="domain" description="Radical SAM core" evidence="6">
    <location>
        <begin position="14"/>
        <end position="182"/>
    </location>
</feature>
<comment type="caution">
    <text evidence="7">The sequence shown here is derived from an EMBL/GenBank/DDBJ whole genome shotgun (WGS) entry which is preliminary data.</text>
</comment>
<dbReference type="InterPro" id="IPR058240">
    <property type="entry name" value="rSAM_sf"/>
</dbReference>
<evidence type="ECO:0000313" key="7">
    <source>
        <dbReference type="EMBL" id="EYF08051.1"/>
    </source>
</evidence>
<dbReference type="Gene3D" id="3.20.20.70">
    <property type="entry name" value="Aldolase class I"/>
    <property type="match status" value="1"/>
</dbReference>
<dbReference type="SFLD" id="SFLDS00029">
    <property type="entry name" value="Radical_SAM"/>
    <property type="match status" value="1"/>
</dbReference>
<dbReference type="SFLD" id="SFLDG01067">
    <property type="entry name" value="SPASM/twitch_domain_containing"/>
    <property type="match status" value="1"/>
</dbReference>
<keyword evidence="8" id="KW-1185">Reference proteome</keyword>